<reference evidence="1 2" key="1">
    <citation type="journal article" date="2016" name="Front. Microbiol.">
        <title>Genomic Insight into the Host-Endosymbiont Relationship of Endozoicomonas montiporae CL-33(T) with its Coral Host.</title>
        <authorList>
            <person name="Ding J.-Y."/>
            <person name="Shiu J.-H."/>
            <person name="Chen W.-M."/>
            <person name="Chiang Y.-R."/>
            <person name="Tang S.-L."/>
        </authorList>
    </citation>
    <scope>NUCLEOTIDE SEQUENCE [LARGE SCALE GENOMIC DNA]</scope>
    <source>
        <strain evidence="1 2">CL-33</strain>
    </source>
</reference>
<sequence length="483" mass="52261">MTKTKKIWISGVSGLAGLAVLGMPALNGFLLEGRLNNDLIALAEQHDYRVESLEINRGYGSTELELSLQGTGLRKINGQSLELAGTLEHGNFFSVPGMISGDLDISYHAYEQGVRFTMPGTLSGSMNLNGSVSARLTTEGIELPLDPGAVLTLQVAPAAGQLTSHRSGTIAVDMEPLMWTVTENSEPLFVMDMNSPVMEFSTRQQSWSMTAPEVSYSMPAVSSDVLLVVDNIQAEGRQTSDDDQVNSHFAVNTGPVQVPSLSEQGLDSLIEGVTVRSSVENLDRKLLERIPELLGRGDAEQLMSVHDASQWLLDLVTSQPRVAVDELAVQTSKGSFAFAFDLAGTDKTRAFVQGLLDNPPQTLVEESLMAHAALQSMAMSASVHLSDDLLDWGCEFIPQQIVQEQGGQPAEAVLYSTLCNTMVNSGDFLTMSCLQFQEAEQQMQCLNSMQQAKGAWKESRTVKMALEDGQLLLNGVELNGFPL</sequence>
<evidence type="ECO:0000313" key="1">
    <source>
        <dbReference type="EMBL" id="AMO57513.1"/>
    </source>
</evidence>
<dbReference type="STRING" id="570277.EZMO1_3530"/>
<organism evidence="1 2">
    <name type="scientific">Endozoicomonas montiporae CL-33</name>
    <dbReference type="NCBI Taxonomy" id="570277"/>
    <lineage>
        <taxon>Bacteria</taxon>
        <taxon>Pseudomonadati</taxon>
        <taxon>Pseudomonadota</taxon>
        <taxon>Gammaproteobacteria</taxon>
        <taxon>Oceanospirillales</taxon>
        <taxon>Endozoicomonadaceae</taxon>
        <taxon>Endozoicomonas</taxon>
    </lineage>
</organism>
<dbReference type="AlphaFoldDB" id="A0A142BFI7"/>
<protein>
    <recommendedName>
        <fullName evidence="3">DUF945 domain-containing protein</fullName>
    </recommendedName>
</protein>
<dbReference type="Pfam" id="PF06097">
    <property type="entry name" value="DUF945"/>
    <property type="match status" value="1"/>
</dbReference>
<accession>A0A142BFI7</accession>
<dbReference type="InterPro" id="IPR010352">
    <property type="entry name" value="DUF945"/>
</dbReference>
<evidence type="ECO:0000313" key="2">
    <source>
        <dbReference type="Proteomes" id="UP000071065"/>
    </source>
</evidence>
<dbReference type="EMBL" id="CP013251">
    <property type="protein sequence ID" value="AMO57513.1"/>
    <property type="molecule type" value="Genomic_DNA"/>
</dbReference>
<proteinExistence type="predicted"/>
<dbReference type="Proteomes" id="UP000071065">
    <property type="component" value="Chromosome"/>
</dbReference>
<dbReference type="RefSeq" id="WP_160174074.1">
    <property type="nucleotide sequence ID" value="NZ_CP013251.1"/>
</dbReference>
<dbReference type="KEGG" id="emp:EZMO1_3530"/>
<evidence type="ECO:0008006" key="3">
    <source>
        <dbReference type="Google" id="ProtNLM"/>
    </source>
</evidence>
<dbReference type="PATRIC" id="fig|570277.3.peg.3804"/>
<gene>
    <name evidence="1" type="ORF">EZMO1_3530</name>
</gene>
<name>A0A142BFI7_9GAMM</name>